<dbReference type="EMBL" id="CAJVCE010000006">
    <property type="protein sequence ID" value="CAG7639244.1"/>
    <property type="molecule type" value="Genomic_DNA"/>
</dbReference>
<evidence type="ECO:0000313" key="4">
    <source>
        <dbReference type="EMBL" id="CAG7639244.1"/>
    </source>
</evidence>
<dbReference type="Proteomes" id="UP000730618">
    <property type="component" value="Unassembled WGS sequence"/>
</dbReference>
<accession>A0ABM8VGN5</accession>
<dbReference type="PANTHER" id="PTHR43656:SF2">
    <property type="entry name" value="BINDING OXIDOREDUCTASE, PUTATIVE (AFU_ORTHOLOGUE AFUA_2G08260)-RELATED"/>
    <property type="match status" value="1"/>
</dbReference>
<gene>
    <name evidence="4" type="ORF">PAECIP111802_02522</name>
</gene>
<name>A0ABM8VGN5_9BACL</name>
<organism evidence="4 5">
    <name type="scientific">Paenibacillus allorhizosphaerae</name>
    <dbReference type="NCBI Taxonomy" id="2849866"/>
    <lineage>
        <taxon>Bacteria</taxon>
        <taxon>Bacillati</taxon>
        <taxon>Bacillota</taxon>
        <taxon>Bacilli</taxon>
        <taxon>Bacillales</taxon>
        <taxon>Paenibacillaceae</taxon>
        <taxon>Paenibacillus</taxon>
    </lineage>
</organism>
<evidence type="ECO:0000256" key="2">
    <source>
        <dbReference type="ARBA" id="ARBA00023002"/>
    </source>
</evidence>
<evidence type="ECO:0000313" key="5">
    <source>
        <dbReference type="Proteomes" id="UP000730618"/>
    </source>
</evidence>
<proteinExistence type="predicted"/>
<dbReference type="EC" id="1.-.-.-" evidence="4"/>
<keyword evidence="1" id="KW-0285">Flavoprotein</keyword>
<dbReference type="PANTHER" id="PTHR43656">
    <property type="entry name" value="BINDING OXIDOREDUCTASE, PUTATIVE (AFU_ORTHOLOGUE AFUA_2G08260)-RELATED"/>
    <property type="match status" value="1"/>
</dbReference>
<feature type="domain" description="NADH:flavin oxidoreductase/NADH oxidase N-terminal" evidence="3">
    <location>
        <begin position="7"/>
        <end position="347"/>
    </location>
</feature>
<keyword evidence="5" id="KW-1185">Reference proteome</keyword>
<dbReference type="InterPro" id="IPR001155">
    <property type="entry name" value="OxRdtase_FMN_N"/>
</dbReference>
<dbReference type="InterPro" id="IPR051799">
    <property type="entry name" value="NADH_flavin_oxidoreductase"/>
</dbReference>
<sequence length="383" mass="41730">MKSTAQSLFQPYELPSGLTLANRIVMAPMTHLSSQADGTVSDTEIAYYARRSEGPGMIITAATWVLPNGGMPGAPGADDDNKIPGLRRLAATIRERGAKAILQLFHTGRQGTRTGDLVAPSAVPEAREGAAVPRALEEGEIAAIVRAFGEAARRAIAAGFDGVEIHGANGNLTHQFFSPLSNRRRDRFGGDLERRMTFSLAVVDEVLRAVREHADQPFAVGYRLSPEERDMPGNAADSPEQQEIPGITMEDTLEFVDVLASRGLDYLHISLTDFRNPPRRGSWGSKSRLAILQERVGHRVPLVGVGAVHTAEDALDAIESGIPLLALGREMLMEPDWANKVRDGRSAEIRTTLSASDRERLFIPEPMWQLLLSIPGWMPFEGQ</sequence>
<dbReference type="CDD" id="cd04735">
    <property type="entry name" value="OYE_like_4_FMN"/>
    <property type="match status" value="1"/>
</dbReference>
<dbReference type="Pfam" id="PF00724">
    <property type="entry name" value="Oxidored_FMN"/>
    <property type="match status" value="1"/>
</dbReference>
<protein>
    <submittedName>
        <fullName evidence="4">Oxidoreductase</fullName>
        <ecNumber evidence="4">1.-.-.-</ecNumber>
    </submittedName>
</protein>
<keyword evidence="2 4" id="KW-0560">Oxidoreductase</keyword>
<comment type="caution">
    <text evidence="4">The sequence shown here is derived from an EMBL/GenBank/DDBJ whole genome shotgun (WGS) entry which is preliminary data.</text>
</comment>
<evidence type="ECO:0000259" key="3">
    <source>
        <dbReference type="Pfam" id="PF00724"/>
    </source>
</evidence>
<dbReference type="RefSeq" id="WP_218098858.1">
    <property type="nucleotide sequence ID" value="NZ_CAJVCE010000006.1"/>
</dbReference>
<dbReference type="GO" id="GO:0016491">
    <property type="term" value="F:oxidoreductase activity"/>
    <property type="evidence" value="ECO:0007669"/>
    <property type="project" value="UniProtKB-KW"/>
</dbReference>
<reference evidence="4 5" key="1">
    <citation type="submission" date="2021-06" db="EMBL/GenBank/DDBJ databases">
        <authorList>
            <person name="Criscuolo A."/>
        </authorList>
    </citation>
    <scope>NUCLEOTIDE SEQUENCE [LARGE SCALE GENOMIC DNA]</scope>
    <source>
        <strain evidence="5">CIP 111802</strain>
    </source>
</reference>
<evidence type="ECO:0000256" key="1">
    <source>
        <dbReference type="ARBA" id="ARBA00022630"/>
    </source>
</evidence>